<dbReference type="EMBL" id="MDYM01000014">
    <property type="protein sequence ID" value="OQD61988.1"/>
    <property type="molecule type" value="Genomic_DNA"/>
</dbReference>
<accession>A0A1V6NBA5</accession>
<reference evidence="2" key="1">
    <citation type="journal article" date="2017" name="Nat. Microbiol.">
        <title>Global analysis of biosynthetic gene clusters reveals vast potential of secondary metabolite production in Penicillium species.</title>
        <authorList>
            <person name="Nielsen J.C."/>
            <person name="Grijseels S."/>
            <person name="Prigent S."/>
            <person name="Ji B."/>
            <person name="Dainat J."/>
            <person name="Nielsen K.F."/>
            <person name="Frisvad J.C."/>
            <person name="Workman M."/>
            <person name="Nielsen J."/>
        </authorList>
    </citation>
    <scope>NUCLEOTIDE SEQUENCE [LARGE SCALE GENOMIC DNA]</scope>
    <source>
        <strain evidence="2">IBT 4502</strain>
    </source>
</reference>
<organism evidence="1 2">
    <name type="scientific">Penicillium polonicum</name>
    <dbReference type="NCBI Taxonomy" id="60169"/>
    <lineage>
        <taxon>Eukaryota</taxon>
        <taxon>Fungi</taxon>
        <taxon>Dikarya</taxon>
        <taxon>Ascomycota</taxon>
        <taxon>Pezizomycotina</taxon>
        <taxon>Eurotiomycetes</taxon>
        <taxon>Eurotiomycetidae</taxon>
        <taxon>Eurotiales</taxon>
        <taxon>Aspergillaceae</taxon>
        <taxon>Penicillium</taxon>
    </lineage>
</organism>
<evidence type="ECO:0000313" key="1">
    <source>
        <dbReference type="EMBL" id="OQD61988.1"/>
    </source>
</evidence>
<name>A0A1V6NBA5_PENPO</name>
<protein>
    <submittedName>
        <fullName evidence="1">Uncharacterized protein</fullName>
    </submittedName>
</protein>
<keyword evidence="2" id="KW-1185">Reference proteome</keyword>
<dbReference type="AlphaFoldDB" id="A0A1V6NBA5"/>
<proteinExistence type="predicted"/>
<comment type="caution">
    <text evidence="1">The sequence shown here is derived from an EMBL/GenBank/DDBJ whole genome shotgun (WGS) entry which is preliminary data.</text>
</comment>
<dbReference type="Proteomes" id="UP000191408">
    <property type="component" value="Unassembled WGS sequence"/>
</dbReference>
<gene>
    <name evidence="1" type="ORF">PENPOL_c014G01898</name>
</gene>
<sequence length="137" mass="15006">MTGRPTKEKTRDGLCEPKDSYEYANHIANMNLHAQWMLKNTRPHTNLPYYDTLTYDDDGDLVTPPADVSSRCSSLSLTTSARVGTGTLDGQRISTRTVISLPNDGLWEAPSSSGLTAFLSRLSFPTTPLLVDNGQEA</sequence>
<evidence type="ECO:0000313" key="2">
    <source>
        <dbReference type="Proteomes" id="UP000191408"/>
    </source>
</evidence>